<reference evidence="2 3" key="1">
    <citation type="journal article" date="2015" name="Nature">
        <title>rRNA introns, odd ribosomes, and small enigmatic genomes across a large radiation of phyla.</title>
        <authorList>
            <person name="Brown C.T."/>
            <person name="Hug L.A."/>
            <person name="Thomas B.C."/>
            <person name="Sharon I."/>
            <person name="Castelle C.J."/>
            <person name="Singh A."/>
            <person name="Wilkins M.J."/>
            <person name="Williams K.H."/>
            <person name="Banfield J.F."/>
        </authorList>
    </citation>
    <scope>NUCLEOTIDE SEQUENCE [LARGE SCALE GENOMIC DNA]</scope>
</reference>
<keyword evidence="1" id="KW-0472">Membrane</keyword>
<organism evidence="2 3">
    <name type="scientific">Candidatus Magasanikbacteria bacterium GW2011_GWA2_46_17</name>
    <dbReference type="NCBI Taxonomy" id="1619042"/>
    <lineage>
        <taxon>Bacteria</taxon>
        <taxon>Candidatus Magasanikiibacteriota</taxon>
    </lineage>
</organism>
<feature type="transmembrane region" description="Helical" evidence="1">
    <location>
        <begin position="20"/>
        <end position="41"/>
    </location>
</feature>
<protein>
    <recommendedName>
        <fullName evidence="4">Baseplate protein J-like domain-containing protein</fullName>
    </recommendedName>
</protein>
<name>A0A0G1S293_9BACT</name>
<dbReference type="EMBL" id="LCMA01000001">
    <property type="protein sequence ID" value="KKU27325.1"/>
    <property type="molecule type" value="Genomic_DNA"/>
</dbReference>
<dbReference type="Proteomes" id="UP000034175">
    <property type="component" value="Unassembled WGS sequence"/>
</dbReference>
<accession>A0A0G1S293</accession>
<keyword evidence="1" id="KW-0812">Transmembrane</keyword>
<dbReference type="AlphaFoldDB" id="A0A0G1S293"/>
<proteinExistence type="predicted"/>
<evidence type="ECO:0000313" key="3">
    <source>
        <dbReference type="Proteomes" id="UP000034175"/>
    </source>
</evidence>
<evidence type="ECO:0008006" key="4">
    <source>
        <dbReference type="Google" id="ProtNLM"/>
    </source>
</evidence>
<evidence type="ECO:0000313" key="2">
    <source>
        <dbReference type="EMBL" id="KKU27325.1"/>
    </source>
</evidence>
<sequence>MITHRRSTKMATPEPPIRFYRTIAISFLLITLALLGVIIFFTSKKATILVLASDGSKQVAINLEVGGGRQEGGASNRMSGLVTTTLFSWSEKYYPTGTKTISGIAGGEVVIYNKSNTAQPLVKTTRLLVANGALFRLSDRVLVPANGQVTAEVYADQSGSASDISPSRFSIPGLSEERQKFVYAESTKPMSGGERKVGVLTEQDLKAAEADYVNKVRQAVLTVVSSSQVWANQKVINMVGVSAYADRQAGDEVSEFMISGTSTVMVVFYNQEEMNELISKEIDNKIDQGLERVLVSDSVPRISIVSYDSQKGLAQLSVAQDVLTTIEANAEKLADDNFYGKTKNEIERYILGLSHVSGVEVKFSPSWMRTAPSVPERIKVVVKYVR</sequence>
<evidence type="ECO:0000256" key="1">
    <source>
        <dbReference type="SAM" id="Phobius"/>
    </source>
</evidence>
<keyword evidence="1" id="KW-1133">Transmembrane helix</keyword>
<gene>
    <name evidence="2" type="ORF">UX39_C0001G0045</name>
</gene>
<comment type="caution">
    <text evidence="2">The sequence shown here is derived from an EMBL/GenBank/DDBJ whole genome shotgun (WGS) entry which is preliminary data.</text>
</comment>